<feature type="compositionally biased region" description="Polar residues" evidence="1">
    <location>
        <begin position="11"/>
        <end position="20"/>
    </location>
</feature>
<name>A0A2Z7BNV4_9LAMI</name>
<sequence length="211" mass="23831">MSMPKAVYRSSIPTSNQLKPQSDLTRAWQLQPAQIFFLTGSPQAQPKLLKREESLTQKLKSELENYRLNFAKLRDPATTSLLFHKSIYNSKLVPIERAKQDEPSAINLAPSNCGNRRQSNGEGQCYSEIQLPTDSDIIDNSDLNAIQIPALTHIWLSCLRSDFATLNTHTTIKRRRATNQNGVSPGFPFTNAKRRRIASNLKQILLTLIQI</sequence>
<evidence type="ECO:0000313" key="3">
    <source>
        <dbReference type="Proteomes" id="UP000250235"/>
    </source>
</evidence>
<reference evidence="2 3" key="1">
    <citation type="journal article" date="2015" name="Proc. Natl. Acad. Sci. U.S.A.">
        <title>The resurrection genome of Boea hygrometrica: A blueprint for survival of dehydration.</title>
        <authorList>
            <person name="Xiao L."/>
            <person name="Yang G."/>
            <person name="Zhang L."/>
            <person name="Yang X."/>
            <person name="Zhao S."/>
            <person name="Ji Z."/>
            <person name="Zhou Q."/>
            <person name="Hu M."/>
            <person name="Wang Y."/>
            <person name="Chen M."/>
            <person name="Xu Y."/>
            <person name="Jin H."/>
            <person name="Xiao X."/>
            <person name="Hu G."/>
            <person name="Bao F."/>
            <person name="Hu Y."/>
            <person name="Wan P."/>
            <person name="Li L."/>
            <person name="Deng X."/>
            <person name="Kuang T."/>
            <person name="Xiang C."/>
            <person name="Zhu J.K."/>
            <person name="Oliver M.J."/>
            <person name="He Y."/>
        </authorList>
    </citation>
    <scope>NUCLEOTIDE SEQUENCE [LARGE SCALE GENOMIC DNA]</scope>
    <source>
        <strain evidence="3">cv. XS01</strain>
    </source>
</reference>
<evidence type="ECO:0000256" key="1">
    <source>
        <dbReference type="SAM" id="MobiDB-lite"/>
    </source>
</evidence>
<protein>
    <submittedName>
        <fullName evidence="2">Uncharacterized protein</fullName>
    </submittedName>
</protein>
<feature type="region of interest" description="Disordered" evidence="1">
    <location>
        <begin position="1"/>
        <end position="20"/>
    </location>
</feature>
<gene>
    <name evidence="2" type="ORF">F511_31457</name>
</gene>
<proteinExistence type="predicted"/>
<accession>A0A2Z7BNV4</accession>
<evidence type="ECO:0000313" key="2">
    <source>
        <dbReference type="EMBL" id="KZV36034.1"/>
    </source>
</evidence>
<keyword evidence="3" id="KW-1185">Reference proteome</keyword>
<dbReference type="EMBL" id="KV003951">
    <property type="protein sequence ID" value="KZV36034.1"/>
    <property type="molecule type" value="Genomic_DNA"/>
</dbReference>
<organism evidence="2 3">
    <name type="scientific">Dorcoceras hygrometricum</name>
    <dbReference type="NCBI Taxonomy" id="472368"/>
    <lineage>
        <taxon>Eukaryota</taxon>
        <taxon>Viridiplantae</taxon>
        <taxon>Streptophyta</taxon>
        <taxon>Embryophyta</taxon>
        <taxon>Tracheophyta</taxon>
        <taxon>Spermatophyta</taxon>
        <taxon>Magnoliopsida</taxon>
        <taxon>eudicotyledons</taxon>
        <taxon>Gunneridae</taxon>
        <taxon>Pentapetalae</taxon>
        <taxon>asterids</taxon>
        <taxon>lamiids</taxon>
        <taxon>Lamiales</taxon>
        <taxon>Gesneriaceae</taxon>
        <taxon>Didymocarpoideae</taxon>
        <taxon>Trichosporeae</taxon>
        <taxon>Loxocarpinae</taxon>
        <taxon>Dorcoceras</taxon>
    </lineage>
</organism>
<dbReference type="AlphaFoldDB" id="A0A2Z7BNV4"/>
<dbReference type="Proteomes" id="UP000250235">
    <property type="component" value="Unassembled WGS sequence"/>
</dbReference>